<dbReference type="Pfam" id="PF08409">
    <property type="entry name" value="TMTC_DUF1736"/>
    <property type="match status" value="1"/>
</dbReference>
<organism evidence="6 7">
    <name type="scientific">Trichonephila inaurata madagascariensis</name>
    <dbReference type="NCBI Taxonomy" id="2747483"/>
    <lineage>
        <taxon>Eukaryota</taxon>
        <taxon>Metazoa</taxon>
        <taxon>Ecdysozoa</taxon>
        <taxon>Arthropoda</taxon>
        <taxon>Chelicerata</taxon>
        <taxon>Arachnida</taxon>
        <taxon>Araneae</taxon>
        <taxon>Araneomorphae</taxon>
        <taxon>Entelegynae</taxon>
        <taxon>Araneoidea</taxon>
        <taxon>Nephilidae</taxon>
        <taxon>Trichonephila</taxon>
        <taxon>Trichonephila inaurata</taxon>
    </lineage>
</organism>
<dbReference type="GO" id="GO:0005783">
    <property type="term" value="C:endoplasmic reticulum"/>
    <property type="evidence" value="ECO:0007669"/>
    <property type="project" value="TreeGrafter"/>
</dbReference>
<feature type="transmembrane region" description="Helical" evidence="4">
    <location>
        <begin position="154"/>
        <end position="173"/>
    </location>
</feature>
<proteinExistence type="predicted"/>
<gene>
    <name evidence="6" type="primary">TMTC3</name>
    <name evidence="6" type="ORF">TNIN_410811</name>
</gene>
<feature type="transmembrane region" description="Helical" evidence="4">
    <location>
        <begin position="239"/>
        <end position="257"/>
    </location>
</feature>
<dbReference type="PANTHER" id="PTHR44395:SF1">
    <property type="entry name" value="PROTEIN O-MANNOSYL-TRANSFERASE TMTC3"/>
    <property type="match status" value="1"/>
</dbReference>
<feature type="non-terminal residue" evidence="6">
    <location>
        <position position="1"/>
    </location>
</feature>
<keyword evidence="7" id="KW-1185">Reference proteome</keyword>
<dbReference type="GO" id="GO:0035269">
    <property type="term" value="P:protein O-linked glycosylation via mannose"/>
    <property type="evidence" value="ECO:0007669"/>
    <property type="project" value="TreeGrafter"/>
</dbReference>
<protein>
    <submittedName>
        <fullName evidence="6">Protein O-mannosyl-transferase TMTC3</fullName>
    </submittedName>
</protein>
<evidence type="ECO:0000313" key="7">
    <source>
        <dbReference type="Proteomes" id="UP000886998"/>
    </source>
</evidence>
<comment type="caution">
    <text evidence="6">The sequence shown here is derived from an EMBL/GenBank/DDBJ whole genome shotgun (WGS) entry which is preliminary data.</text>
</comment>
<dbReference type="InterPro" id="IPR013618">
    <property type="entry name" value="TMTC_DUF1736"/>
</dbReference>
<dbReference type="PANTHER" id="PTHR44395">
    <property type="match status" value="1"/>
</dbReference>
<evidence type="ECO:0000313" key="6">
    <source>
        <dbReference type="EMBL" id="GFY67088.1"/>
    </source>
</evidence>
<evidence type="ECO:0000256" key="4">
    <source>
        <dbReference type="SAM" id="Phobius"/>
    </source>
</evidence>
<dbReference type="EMBL" id="BMAV01016381">
    <property type="protein sequence ID" value="GFY67088.1"/>
    <property type="molecule type" value="Genomic_DNA"/>
</dbReference>
<accession>A0A8X6Y7F6</accession>
<feature type="domain" description="DUF1736" evidence="5">
    <location>
        <begin position="178"/>
        <end position="249"/>
    </location>
</feature>
<sequence>MIVSTIMKNELISIVSTQNIVIKTNTDRFCCEFLPQIPSLISSVLFAVHPIHSEAVTGVVGRAELLSSIFFLLALRTYIRSRRQKGPNDYKALLRCLLFAGLAMLSKEQGITVVAVCATYDIFLVQKTTPAPLVPDRAPRGKIKGPTPTWRKDLVLRLLVMTMGTALLLAARMKLMGTKLPVFNKFDNPASTESWPTRHLTHNYLVSLNAWLLLFPSDLCCDWTMGTVPLVTSYFDLRLISLVLFYAVISILVWKIYKSDFKTSKRLVL</sequence>
<keyword evidence="3 4" id="KW-0472">Membrane</keyword>
<keyword evidence="1" id="KW-0677">Repeat</keyword>
<evidence type="ECO:0000256" key="1">
    <source>
        <dbReference type="ARBA" id="ARBA00022737"/>
    </source>
</evidence>
<dbReference type="GO" id="GO:0000030">
    <property type="term" value="F:mannosyltransferase activity"/>
    <property type="evidence" value="ECO:0007669"/>
    <property type="project" value="TreeGrafter"/>
</dbReference>
<keyword evidence="4" id="KW-1133">Transmembrane helix</keyword>
<evidence type="ECO:0000256" key="2">
    <source>
        <dbReference type="ARBA" id="ARBA00022803"/>
    </source>
</evidence>
<evidence type="ECO:0000256" key="3">
    <source>
        <dbReference type="ARBA" id="ARBA00023136"/>
    </source>
</evidence>
<keyword evidence="4" id="KW-0812">Transmembrane</keyword>
<dbReference type="Proteomes" id="UP000886998">
    <property type="component" value="Unassembled WGS sequence"/>
</dbReference>
<reference evidence="6" key="1">
    <citation type="submission" date="2020-08" db="EMBL/GenBank/DDBJ databases">
        <title>Multicomponent nature underlies the extraordinary mechanical properties of spider dragline silk.</title>
        <authorList>
            <person name="Kono N."/>
            <person name="Nakamura H."/>
            <person name="Mori M."/>
            <person name="Yoshida Y."/>
            <person name="Ohtoshi R."/>
            <person name="Malay A.D."/>
            <person name="Moran D.A.P."/>
            <person name="Tomita M."/>
            <person name="Numata K."/>
            <person name="Arakawa K."/>
        </authorList>
    </citation>
    <scope>NUCLEOTIDE SEQUENCE</scope>
</reference>
<dbReference type="AlphaFoldDB" id="A0A8X6Y7F6"/>
<dbReference type="OrthoDB" id="6433277at2759"/>
<keyword evidence="2" id="KW-0802">TPR repeat</keyword>
<name>A0A8X6Y7F6_9ARAC</name>
<evidence type="ECO:0000259" key="5">
    <source>
        <dbReference type="Pfam" id="PF08409"/>
    </source>
</evidence>